<keyword evidence="4" id="KW-0804">Transcription</keyword>
<dbReference type="NCBIfam" id="TIGR00229">
    <property type="entry name" value="sensory_box"/>
    <property type="match status" value="1"/>
</dbReference>
<dbReference type="FunFam" id="3.40.50.300:FF:000006">
    <property type="entry name" value="DNA-binding transcriptional regulator NtrC"/>
    <property type="match status" value="1"/>
</dbReference>
<dbReference type="InterPro" id="IPR027417">
    <property type="entry name" value="P-loop_NTPase"/>
</dbReference>
<dbReference type="InterPro" id="IPR003593">
    <property type="entry name" value="AAA+_ATPase"/>
</dbReference>
<evidence type="ECO:0000256" key="1">
    <source>
        <dbReference type="ARBA" id="ARBA00022741"/>
    </source>
</evidence>
<feature type="domain" description="Sigma-54 factor interaction" evidence="5">
    <location>
        <begin position="315"/>
        <end position="540"/>
    </location>
</feature>
<dbReference type="InterPro" id="IPR025662">
    <property type="entry name" value="Sigma_54_int_dom_ATP-bd_1"/>
</dbReference>
<evidence type="ECO:0000259" key="5">
    <source>
        <dbReference type="PROSITE" id="PS50045"/>
    </source>
</evidence>
<dbReference type="InterPro" id="IPR002197">
    <property type="entry name" value="HTH_Fis"/>
</dbReference>
<accession>A0A1M5ZN54</accession>
<dbReference type="Pfam" id="PF00158">
    <property type="entry name" value="Sigma54_activat"/>
    <property type="match status" value="1"/>
</dbReference>
<gene>
    <name evidence="7" type="ORF">SAMN02746098_03452</name>
</gene>
<dbReference type="Gene3D" id="3.30.450.20">
    <property type="entry name" value="PAS domain"/>
    <property type="match status" value="1"/>
</dbReference>
<dbReference type="SUPFAM" id="SSF52540">
    <property type="entry name" value="P-loop containing nucleoside triphosphate hydrolases"/>
    <property type="match status" value="1"/>
</dbReference>
<dbReference type="Gene3D" id="1.10.10.60">
    <property type="entry name" value="Homeodomain-like"/>
    <property type="match status" value="1"/>
</dbReference>
<reference evidence="8" key="1">
    <citation type="submission" date="2016-11" db="EMBL/GenBank/DDBJ databases">
        <authorList>
            <person name="Varghese N."/>
            <person name="Submissions S."/>
        </authorList>
    </citation>
    <scope>NUCLEOTIDE SEQUENCE [LARGE SCALE GENOMIC DNA]</scope>
    <source>
        <strain evidence="8">DSM 15449</strain>
    </source>
</reference>
<dbReference type="PROSITE" id="PS50112">
    <property type="entry name" value="PAS"/>
    <property type="match status" value="1"/>
</dbReference>
<dbReference type="SMART" id="SM00382">
    <property type="entry name" value="AAA"/>
    <property type="match status" value="1"/>
</dbReference>
<keyword evidence="3" id="KW-0805">Transcription regulation</keyword>
<dbReference type="GO" id="GO:0000156">
    <property type="term" value="F:phosphorelay response regulator activity"/>
    <property type="evidence" value="ECO:0007669"/>
    <property type="project" value="InterPro"/>
</dbReference>
<dbReference type="SUPFAM" id="SSF159800">
    <property type="entry name" value="PrpR receptor domain-like"/>
    <property type="match status" value="1"/>
</dbReference>
<dbReference type="InterPro" id="IPR013767">
    <property type="entry name" value="PAS_fold"/>
</dbReference>
<keyword evidence="2" id="KW-0067">ATP-binding</keyword>
<dbReference type="GO" id="GO:0043565">
    <property type="term" value="F:sequence-specific DNA binding"/>
    <property type="evidence" value="ECO:0007669"/>
    <property type="project" value="InterPro"/>
</dbReference>
<dbReference type="SUPFAM" id="SSF46689">
    <property type="entry name" value="Homeodomain-like"/>
    <property type="match status" value="1"/>
</dbReference>
<dbReference type="InterPro" id="IPR010524">
    <property type="entry name" value="Sig_transdc_resp-reg_PrpR_N"/>
</dbReference>
<dbReference type="Pfam" id="PF25601">
    <property type="entry name" value="AAA_lid_14"/>
    <property type="match status" value="1"/>
</dbReference>
<dbReference type="PROSITE" id="PS00675">
    <property type="entry name" value="SIGMA54_INTERACT_1"/>
    <property type="match status" value="1"/>
</dbReference>
<dbReference type="PANTHER" id="PTHR32071:SF57">
    <property type="entry name" value="C4-DICARBOXYLATE TRANSPORT TRANSCRIPTIONAL REGULATORY PROTEIN DCTD"/>
    <property type="match status" value="1"/>
</dbReference>
<dbReference type="GO" id="GO:0005524">
    <property type="term" value="F:ATP binding"/>
    <property type="evidence" value="ECO:0007669"/>
    <property type="project" value="UniProtKB-KW"/>
</dbReference>
<dbReference type="PROSITE" id="PS50045">
    <property type="entry name" value="SIGMA54_INTERACT_4"/>
    <property type="match status" value="1"/>
</dbReference>
<dbReference type="InterPro" id="IPR000014">
    <property type="entry name" value="PAS"/>
</dbReference>
<evidence type="ECO:0000313" key="7">
    <source>
        <dbReference type="EMBL" id="SHI25634.1"/>
    </source>
</evidence>
<name>A0A1M5ZN54_9FIRM</name>
<dbReference type="InterPro" id="IPR058031">
    <property type="entry name" value="AAA_lid_NorR"/>
</dbReference>
<dbReference type="Gene3D" id="3.40.50.2300">
    <property type="match status" value="1"/>
</dbReference>
<dbReference type="STRING" id="1121420.SAMN02746098_03452"/>
<organism evidence="7 8">
    <name type="scientific">Desulfosporosinus lacus DSM 15449</name>
    <dbReference type="NCBI Taxonomy" id="1121420"/>
    <lineage>
        <taxon>Bacteria</taxon>
        <taxon>Bacillati</taxon>
        <taxon>Bacillota</taxon>
        <taxon>Clostridia</taxon>
        <taxon>Eubacteriales</taxon>
        <taxon>Desulfitobacteriaceae</taxon>
        <taxon>Desulfosporosinus</taxon>
    </lineage>
</organism>
<dbReference type="InterPro" id="IPR009057">
    <property type="entry name" value="Homeodomain-like_sf"/>
</dbReference>
<dbReference type="InterPro" id="IPR025944">
    <property type="entry name" value="Sigma_54_int_dom_CS"/>
</dbReference>
<dbReference type="SMART" id="SM00091">
    <property type="entry name" value="PAS"/>
    <property type="match status" value="1"/>
</dbReference>
<dbReference type="EMBL" id="FQXJ01000013">
    <property type="protein sequence ID" value="SHI25634.1"/>
    <property type="molecule type" value="Genomic_DNA"/>
</dbReference>
<evidence type="ECO:0000256" key="4">
    <source>
        <dbReference type="ARBA" id="ARBA00023163"/>
    </source>
</evidence>
<dbReference type="Proteomes" id="UP000183954">
    <property type="component" value="Unassembled WGS sequence"/>
</dbReference>
<protein>
    <submittedName>
        <fullName evidence="7">PAS domain S-box-containing protein</fullName>
    </submittedName>
</protein>
<feature type="domain" description="PAS" evidence="6">
    <location>
        <begin position="196"/>
        <end position="275"/>
    </location>
</feature>
<dbReference type="InterPro" id="IPR035965">
    <property type="entry name" value="PAS-like_dom_sf"/>
</dbReference>
<dbReference type="PROSITE" id="PS00688">
    <property type="entry name" value="SIGMA54_INTERACT_3"/>
    <property type="match status" value="1"/>
</dbReference>
<dbReference type="CDD" id="cd00009">
    <property type="entry name" value="AAA"/>
    <property type="match status" value="1"/>
</dbReference>
<dbReference type="OrthoDB" id="9803970at2"/>
<dbReference type="Gene3D" id="3.40.50.10660">
    <property type="entry name" value="PrpR receptor domain-like"/>
    <property type="match status" value="1"/>
</dbReference>
<dbReference type="PRINTS" id="PR01590">
    <property type="entry name" value="HTHFIS"/>
</dbReference>
<keyword evidence="1" id="KW-0547">Nucleotide-binding</keyword>
<dbReference type="AlphaFoldDB" id="A0A1M5ZN54"/>
<proteinExistence type="predicted"/>
<dbReference type="InterPro" id="IPR002078">
    <property type="entry name" value="Sigma_54_int"/>
</dbReference>
<dbReference type="Gene3D" id="3.40.50.300">
    <property type="entry name" value="P-loop containing nucleotide triphosphate hydrolases"/>
    <property type="match status" value="1"/>
</dbReference>
<evidence type="ECO:0000256" key="2">
    <source>
        <dbReference type="ARBA" id="ARBA00022840"/>
    </source>
</evidence>
<dbReference type="GO" id="GO:0006355">
    <property type="term" value="P:regulation of DNA-templated transcription"/>
    <property type="evidence" value="ECO:0007669"/>
    <property type="project" value="InterPro"/>
</dbReference>
<dbReference type="Pfam" id="PF06506">
    <property type="entry name" value="PrpR_N"/>
    <property type="match status" value="1"/>
</dbReference>
<dbReference type="SUPFAM" id="SSF55785">
    <property type="entry name" value="PYP-like sensor domain (PAS domain)"/>
    <property type="match status" value="1"/>
</dbReference>
<evidence type="ECO:0000259" key="6">
    <source>
        <dbReference type="PROSITE" id="PS50112"/>
    </source>
</evidence>
<dbReference type="Pfam" id="PF00989">
    <property type="entry name" value="PAS"/>
    <property type="match status" value="1"/>
</dbReference>
<evidence type="ECO:0000256" key="3">
    <source>
        <dbReference type="ARBA" id="ARBA00023015"/>
    </source>
</evidence>
<dbReference type="RefSeq" id="WP_073030952.1">
    <property type="nucleotide sequence ID" value="NZ_FQXJ01000013.1"/>
</dbReference>
<evidence type="ECO:0000313" key="8">
    <source>
        <dbReference type="Proteomes" id="UP000183954"/>
    </source>
</evidence>
<dbReference type="CDD" id="cd00130">
    <property type="entry name" value="PAS"/>
    <property type="match status" value="1"/>
</dbReference>
<keyword evidence="8" id="KW-1185">Reference proteome</keyword>
<sequence>MRPKLCLLAPNETIANVAKEVINENIINSDVLFIIGNLTNQGVELAKQALEDGAEAIISRGGTFLRIKEEITEIPCVQINVSTIDLLEALYQASNFSNKVGVVGYPNTIYQASSIGKFLRLEIIEIAIEDPTVFPERLIEEIGKGLKVIVGDTISTDFASSLGIHSILISSGKRAIYEALSQAQDLAVLRRKEAISQQRLYMILNNLSEGILATDSEHRVTHSNPATERYLGLSISEMLGQNVKAILPGKHHNDELITIRDQQYILNLERIENRGVMNGEVFTFKPIKEIQDLETKLRKKLHSRGLVTKFSFKNIIGNSQTLSACIQKAKRISKSNATVLITGQTGVGKEMFAQSIHNESPRALGPFVAVNCASFPESILESELFGYVEGSFTNARKGGKMGLFELSHRGTIFLDEIGDMSLSVQAKVLRVIQEKEVVRLGDDSVIPVDIRVIAATNVDLWSAVNDGRFRQDLYYRINVLRLEIPPLYERDQDSILLAEKFLNQLAPNIEFEEGAFTPLLDHNWPGNVRELYNFIEQLAVLHEGDRLDERHIRKFLSSNTRSKEISAIENLRNFSGRLTDAEIFEVLEQCHGNQTAACEILGINRSTLWRRLKKIENK</sequence>
<dbReference type="Pfam" id="PF02954">
    <property type="entry name" value="HTH_8"/>
    <property type="match status" value="1"/>
</dbReference>
<dbReference type="PANTHER" id="PTHR32071">
    <property type="entry name" value="TRANSCRIPTIONAL REGULATORY PROTEIN"/>
    <property type="match status" value="1"/>
</dbReference>
<dbReference type="Gene3D" id="1.10.8.60">
    <property type="match status" value="1"/>
</dbReference>